<evidence type="ECO:0000313" key="3">
    <source>
        <dbReference type="Proteomes" id="UP000652430"/>
    </source>
</evidence>
<reference evidence="3" key="1">
    <citation type="journal article" date="2019" name="Int. J. Syst. Evol. Microbiol.">
        <title>The Global Catalogue of Microorganisms (GCM) 10K type strain sequencing project: providing services to taxonomists for standard genome sequencing and annotation.</title>
        <authorList>
            <consortium name="The Broad Institute Genomics Platform"/>
            <consortium name="The Broad Institute Genome Sequencing Center for Infectious Disease"/>
            <person name="Wu L."/>
            <person name="Ma J."/>
        </authorList>
    </citation>
    <scope>NUCLEOTIDE SEQUENCE [LARGE SCALE GENOMIC DNA]</scope>
    <source>
        <strain evidence="3">CGMCC 1.8957</strain>
    </source>
</reference>
<dbReference type="InterPro" id="IPR010131">
    <property type="entry name" value="MdtP/NodT-like"/>
</dbReference>
<protein>
    <recommendedName>
        <fullName evidence="4">TolC family protein</fullName>
    </recommendedName>
</protein>
<comment type="caution">
    <text evidence="2">The sequence shown here is derived from an EMBL/GenBank/DDBJ whole genome shotgun (WGS) entry which is preliminary data.</text>
</comment>
<evidence type="ECO:0008006" key="4">
    <source>
        <dbReference type="Google" id="ProtNLM"/>
    </source>
</evidence>
<dbReference type="PANTHER" id="PTHR30203">
    <property type="entry name" value="OUTER MEMBRANE CATION EFFLUX PROTEIN"/>
    <property type="match status" value="1"/>
</dbReference>
<dbReference type="SUPFAM" id="SSF56954">
    <property type="entry name" value="Outer membrane efflux proteins (OEP)"/>
    <property type="match status" value="1"/>
</dbReference>
<evidence type="ECO:0000256" key="1">
    <source>
        <dbReference type="ARBA" id="ARBA00007613"/>
    </source>
</evidence>
<dbReference type="Pfam" id="PF02321">
    <property type="entry name" value="OEP"/>
    <property type="match status" value="2"/>
</dbReference>
<dbReference type="Gene3D" id="1.20.1600.10">
    <property type="entry name" value="Outer membrane efflux proteins (OEP)"/>
    <property type="match status" value="1"/>
</dbReference>
<keyword evidence="3" id="KW-1185">Reference proteome</keyword>
<dbReference type="PANTHER" id="PTHR30203:SF24">
    <property type="entry name" value="BLR4935 PROTEIN"/>
    <property type="match status" value="1"/>
</dbReference>
<gene>
    <name evidence="2" type="ORF">GCM10008023_27040</name>
</gene>
<dbReference type="InterPro" id="IPR003423">
    <property type="entry name" value="OMP_efflux"/>
</dbReference>
<dbReference type="EMBL" id="BNAQ01000004">
    <property type="protein sequence ID" value="GHH19836.1"/>
    <property type="molecule type" value="Genomic_DNA"/>
</dbReference>
<comment type="similarity">
    <text evidence="1">Belongs to the outer membrane factor (OMF) (TC 1.B.17) family.</text>
</comment>
<dbReference type="Proteomes" id="UP000652430">
    <property type="component" value="Unassembled WGS sequence"/>
</dbReference>
<organism evidence="2 3">
    <name type="scientific">Sphingomonas glacialis</name>
    <dbReference type="NCBI Taxonomy" id="658225"/>
    <lineage>
        <taxon>Bacteria</taxon>
        <taxon>Pseudomonadati</taxon>
        <taxon>Pseudomonadota</taxon>
        <taxon>Alphaproteobacteria</taxon>
        <taxon>Sphingomonadales</taxon>
        <taxon>Sphingomonadaceae</taxon>
        <taxon>Sphingomonas</taxon>
    </lineage>
</organism>
<accession>A0ABQ3LLD6</accession>
<proteinExistence type="inferred from homology"/>
<name>A0ABQ3LLD6_9SPHN</name>
<sequence>MVVLVSLLANGCASLPAPPLKPGVSAASLDARSLDDPQLLAFLAASGATKPVARRWDLRSLTLAAVYRHPDLEVADARLAVARAAARTAKQRANPIFNLTPQFNTSNANPTAWTIGTAITLLVDLFGKREARTAEAQALAEAAQFDVATASWQVRGRVRAALLNLWSAQLRVTFASERRDLQAHLSALVERRLAVGEVSALDLARERASRDTAVLAVTDAIRDVADARVMLATAVGISVLALDGVTLDFGSLNGARLPLDPVALRRAALTTRSDIQASLARYSAAQATVALQQANRLPGFAIGPGYQYDQGQNKFSLSVQSDLPLFNANGGPIGEAEAKRREASASFTALQAQIIGEIDRALAAYATATDSLAAADRLAAQQAERKERNARVFRAGALDRVTLLTGEIEFTGGRASQLQALVAQRSALGQLEDALHVPIFTPALPAAPGYDGMMR</sequence>
<evidence type="ECO:0000313" key="2">
    <source>
        <dbReference type="EMBL" id="GHH19836.1"/>
    </source>
</evidence>